<dbReference type="HOGENOM" id="CLU_001265_59_9_9"/>
<evidence type="ECO:0000256" key="1">
    <source>
        <dbReference type="ARBA" id="ARBA00004651"/>
    </source>
</evidence>
<evidence type="ECO:0000256" key="5">
    <source>
        <dbReference type="ARBA" id="ARBA00023136"/>
    </source>
</evidence>
<feature type="domain" description="Major facilitator superfamily (MFS) profile" evidence="7">
    <location>
        <begin position="8"/>
        <end position="397"/>
    </location>
</feature>
<keyword evidence="9" id="KW-1185">Reference proteome</keyword>
<dbReference type="InterPro" id="IPR036259">
    <property type="entry name" value="MFS_trans_sf"/>
</dbReference>
<feature type="transmembrane region" description="Helical" evidence="6">
    <location>
        <begin position="372"/>
        <end position="392"/>
    </location>
</feature>
<feature type="transmembrane region" description="Helical" evidence="6">
    <location>
        <begin position="133"/>
        <end position="154"/>
    </location>
</feature>
<feature type="transmembrane region" description="Helical" evidence="6">
    <location>
        <begin position="307"/>
        <end position="330"/>
    </location>
</feature>
<dbReference type="RefSeq" id="WP_008788363.1">
    <property type="nucleotide sequence ID" value="NZ_AKCB01000002.1"/>
</dbReference>
<feature type="transmembrane region" description="Helical" evidence="6">
    <location>
        <begin position="76"/>
        <end position="94"/>
    </location>
</feature>
<gene>
    <name evidence="8" type="ORF">HMPREF9488_01247</name>
</gene>
<feature type="transmembrane region" description="Helical" evidence="6">
    <location>
        <begin position="166"/>
        <end position="185"/>
    </location>
</feature>
<keyword evidence="5 6" id="KW-0472">Membrane</keyword>
<dbReference type="Proteomes" id="UP000003157">
    <property type="component" value="Unassembled WGS sequence"/>
</dbReference>
<dbReference type="eggNOG" id="COG2271">
    <property type="taxonomic scope" value="Bacteria"/>
</dbReference>
<dbReference type="PROSITE" id="PS50850">
    <property type="entry name" value="MFS"/>
    <property type="match status" value="1"/>
</dbReference>
<evidence type="ECO:0000313" key="8">
    <source>
        <dbReference type="EMBL" id="EFW05450.1"/>
    </source>
</evidence>
<dbReference type="Pfam" id="PF07690">
    <property type="entry name" value="MFS_1"/>
    <property type="match status" value="1"/>
</dbReference>
<reference evidence="8 9" key="1">
    <citation type="submission" date="2010-12" db="EMBL/GenBank/DDBJ databases">
        <title>The Genome Sequence of Coprobacillus sp. strain 29_1.</title>
        <authorList>
            <consortium name="The Broad Institute Genome Sequencing Platform"/>
            <person name="Earl A."/>
            <person name="Ward D."/>
            <person name="Feldgarden M."/>
            <person name="Gevers D."/>
            <person name="Daigneault M."/>
            <person name="Sibley C.D."/>
            <person name="White A."/>
            <person name="Strauss J."/>
            <person name="Allen-Vercoe E."/>
            <person name="Young S.K."/>
            <person name="Zeng Q."/>
            <person name="Gargeya S."/>
            <person name="Fitzgerald M."/>
            <person name="Haas B."/>
            <person name="Abouelleil A."/>
            <person name="Alvarado L."/>
            <person name="Arachchi H.M."/>
            <person name="Berlin A."/>
            <person name="Brown A."/>
            <person name="Chapman S.B."/>
            <person name="Chen Z."/>
            <person name="Dunbar C."/>
            <person name="Freedman E."/>
            <person name="Gearin G."/>
            <person name="Gellesch M."/>
            <person name="Goldberg J."/>
            <person name="Griggs A."/>
            <person name="Gujja S."/>
            <person name="Heilman E."/>
            <person name="Heiman D."/>
            <person name="Howarth C."/>
            <person name="Larson L."/>
            <person name="Lui A."/>
            <person name="MacDonald P.J.P."/>
            <person name="Mehta T."/>
            <person name="Montmayeur A."/>
            <person name="Murphy C."/>
            <person name="Neiman D."/>
            <person name="Pearson M."/>
            <person name="Priest M."/>
            <person name="Roberts A."/>
            <person name="Saif S."/>
            <person name="Shea T."/>
            <person name="Shenoy N."/>
            <person name="Sisk P."/>
            <person name="Stolte C."/>
            <person name="Sykes S."/>
            <person name="White J."/>
            <person name="Yandava C."/>
            <person name="Nusbaum C."/>
            <person name="Birren B."/>
        </authorList>
    </citation>
    <scope>NUCLEOTIDE SEQUENCE [LARGE SCALE GENOMIC DNA]</scope>
    <source>
        <strain evidence="8 9">29_1</strain>
    </source>
</reference>
<protein>
    <submittedName>
        <fullName evidence="8">Major facilitator superfamily transporter</fullName>
    </submittedName>
</protein>
<evidence type="ECO:0000256" key="4">
    <source>
        <dbReference type="ARBA" id="ARBA00022989"/>
    </source>
</evidence>
<keyword evidence="4 6" id="KW-1133">Transmembrane helix</keyword>
<dbReference type="InterPro" id="IPR011701">
    <property type="entry name" value="MFS"/>
</dbReference>
<dbReference type="GO" id="GO:0022857">
    <property type="term" value="F:transmembrane transporter activity"/>
    <property type="evidence" value="ECO:0007669"/>
    <property type="project" value="InterPro"/>
</dbReference>
<comment type="subcellular location">
    <subcellularLocation>
        <location evidence="1">Cell membrane</location>
        <topology evidence="1">Multi-pass membrane protein</topology>
    </subcellularLocation>
</comment>
<dbReference type="STRING" id="100884.GCA_000269565_03088"/>
<dbReference type="InterPro" id="IPR050327">
    <property type="entry name" value="Proton-linked_MCT"/>
</dbReference>
<proteinExistence type="predicted"/>
<keyword evidence="3 6" id="KW-0812">Transmembrane</keyword>
<feature type="transmembrane region" description="Helical" evidence="6">
    <location>
        <begin position="249"/>
        <end position="269"/>
    </location>
</feature>
<dbReference type="EMBL" id="ADKX01000023">
    <property type="protein sequence ID" value="EFW05450.1"/>
    <property type="molecule type" value="Genomic_DNA"/>
</dbReference>
<dbReference type="PANTHER" id="PTHR11360">
    <property type="entry name" value="MONOCARBOXYLATE TRANSPORTER"/>
    <property type="match status" value="1"/>
</dbReference>
<evidence type="ECO:0000256" key="3">
    <source>
        <dbReference type="ARBA" id="ARBA00022692"/>
    </source>
</evidence>
<dbReference type="PANTHER" id="PTHR11360:SF290">
    <property type="entry name" value="MONOCARBOXYLATE MFS PERMEASE"/>
    <property type="match status" value="1"/>
</dbReference>
<evidence type="ECO:0000259" key="7">
    <source>
        <dbReference type="PROSITE" id="PS50850"/>
    </source>
</evidence>
<feature type="transmembrane region" description="Helical" evidence="6">
    <location>
        <begin position="281"/>
        <end position="301"/>
    </location>
</feature>
<evidence type="ECO:0000256" key="2">
    <source>
        <dbReference type="ARBA" id="ARBA00022448"/>
    </source>
</evidence>
<feature type="transmembrane region" description="Helical" evidence="6">
    <location>
        <begin position="342"/>
        <end position="366"/>
    </location>
</feature>
<dbReference type="GeneID" id="78230882"/>
<comment type="caution">
    <text evidence="8">The sequence shown here is derived from an EMBL/GenBank/DDBJ whole genome shotgun (WGS) entry which is preliminary data.</text>
</comment>
<dbReference type="OrthoDB" id="182417at2"/>
<name>E7G909_9FIRM</name>
<dbReference type="AlphaFoldDB" id="E7G909"/>
<sequence length="418" mass="44824">MENKKHWIVLAVCCGLAASSIGVSINSSGVFYTPVSESLGIMRGTFSMHMTIFSLVTAMGALFIPRIMKKVPYKILLSVSVGIAVIATGAMAYARTIPVFYILGAVRGLSTGMFSIVPLTMIVNNWFEKKHGLATSVVFGFSGLAGSICSPILSGCIETMGWQTGYLIKAAILLALCLPAVIYPFHINPQKDGLLPYGFEEKKATVSLSHTSSFHFMTTAFISFFIFGLLCSCITSITQHLPGYGESIGYNVSLGATLLSAGMIGNIVSKLIIGVLSDAIGAVKATITMIIANVIGIILLMMGSSSWLLILGAFLFGSCYSIGAVSLPLLTKSFFGVEHYATVFPTISFASNLGAAISLSMVGYIYDFFGSYMYAFIIALIMIGVCMMTLTITIKTKYKVLEDGEECYEEFTTSKNII</sequence>
<dbReference type="Gene3D" id="1.20.1250.20">
    <property type="entry name" value="MFS general substrate transporter like domains"/>
    <property type="match status" value="2"/>
</dbReference>
<dbReference type="GO" id="GO:0005886">
    <property type="term" value="C:plasma membrane"/>
    <property type="evidence" value="ECO:0007669"/>
    <property type="project" value="UniProtKB-SubCell"/>
</dbReference>
<accession>E7G909</accession>
<evidence type="ECO:0000313" key="9">
    <source>
        <dbReference type="Proteomes" id="UP000003157"/>
    </source>
</evidence>
<organism evidence="8 9">
    <name type="scientific">Coprobacillus cateniformis</name>
    <dbReference type="NCBI Taxonomy" id="100884"/>
    <lineage>
        <taxon>Bacteria</taxon>
        <taxon>Bacillati</taxon>
        <taxon>Bacillota</taxon>
        <taxon>Erysipelotrichia</taxon>
        <taxon>Erysipelotrichales</taxon>
        <taxon>Coprobacillaceae</taxon>
        <taxon>Coprobacillus</taxon>
    </lineage>
</organism>
<feature type="transmembrane region" description="Helical" evidence="6">
    <location>
        <begin position="216"/>
        <end position="237"/>
    </location>
</feature>
<dbReference type="InterPro" id="IPR020846">
    <property type="entry name" value="MFS_dom"/>
</dbReference>
<dbReference type="SUPFAM" id="SSF103473">
    <property type="entry name" value="MFS general substrate transporter"/>
    <property type="match status" value="1"/>
</dbReference>
<evidence type="ECO:0000256" key="6">
    <source>
        <dbReference type="SAM" id="Phobius"/>
    </source>
</evidence>
<feature type="transmembrane region" description="Helical" evidence="6">
    <location>
        <begin position="46"/>
        <end position="64"/>
    </location>
</feature>
<keyword evidence="2" id="KW-0813">Transport</keyword>